<evidence type="ECO:0000256" key="3">
    <source>
        <dbReference type="ARBA" id="ARBA00022490"/>
    </source>
</evidence>
<comment type="subcellular location">
    <subcellularLocation>
        <location evidence="1">Cytoplasm</location>
    </subcellularLocation>
</comment>
<comment type="caution">
    <text evidence="13">The sequence shown here is derived from an EMBL/GenBank/DDBJ whole genome shotgun (WGS) entry which is preliminary data.</text>
</comment>
<dbReference type="NCBIfam" id="TIGR00422">
    <property type="entry name" value="valS"/>
    <property type="match status" value="1"/>
</dbReference>
<gene>
    <name evidence="13" type="ORF">B2A_13522</name>
</gene>
<dbReference type="InterPro" id="IPR002303">
    <property type="entry name" value="Valyl-tRNA_ligase"/>
</dbReference>
<protein>
    <recommendedName>
        <fullName evidence="2">valine--tRNA ligase</fullName>
        <ecNumber evidence="2">6.1.1.9</ecNumber>
    </recommendedName>
    <alternativeName>
        <fullName evidence="9">Valyl-tRNA synthetase</fullName>
    </alternativeName>
</protein>
<dbReference type="SUPFAM" id="SSF52374">
    <property type="entry name" value="Nucleotidylyl transferase"/>
    <property type="match status" value="1"/>
</dbReference>
<dbReference type="InterPro" id="IPR033705">
    <property type="entry name" value="Anticodon_Ia_Val"/>
</dbReference>
<keyword evidence="8 13" id="KW-0030">Aminoacyl-tRNA synthetase</keyword>
<dbReference type="SUPFAM" id="SSF50677">
    <property type="entry name" value="ValRS/IleRS/LeuRS editing domain"/>
    <property type="match status" value="1"/>
</dbReference>
<keyword evidence="4 13" id="KW-0436">Ligase</keyword>
<evidence type="ECO:0000256" key="7">
    <source>
        <dbReference type="ARBA" id="ARBA00022917"/>
    </source>
</evidence>
<dbReference type="InterPro" id="IPR013155">
    <property type="entry name" value="M/V/L/I-tRNA-synth_anticd-bd"/>
</dbReference>
<sequence length="795" mass="90069">MRLFAFKEDDDKLPLCVIDTPPPFTSGELHIGQGYWVSYVDSLARYLRMSGYNVLYPVGWDTQGFPTEALVEKKYGKGLGRDEFYSKCAEIATQNMLSMKKQMLELGASFDDSHEYITMTDNYRRKVQLSLLEMNKKGFIYRAKHPVEWCPYCNTSIAREEINDIERESYLNYINFKIGDTNLEIATSRPELIHACVAIAVNPNDDRYKKIVGKKVDVPIFGNRVVVIADELVEKDFGTGAEMVCTFGDKNDVIMFYKHKLDMVDSMDERGALKNAGKFTGMKAKDASAAILKELEDQGALVKRDSIKQAVKVHDRCGTPIELISSTQWFIKTKEYADKIKEAAGAIEWIPESSRQRIIDWSNYIEWDWSISRNRVFGTPLPFWYCNSCGAIIPPDEDDLPVNPAIEESSVKKCPKCSSTDIKGEKNTCDVWVDSSISPLVIAGWPDNKKLFERAYPATFRIQGTDIIRTWAFYTIMRNWALQDSKPFEKILTHGMVLDSTGKEMHKSSGNGVNPNDLLSKYGVDATRLWVALSGSAGKDKLFRTEDIEYAKGFINKFYNSALFVKNAVSEDGVPRSLEGAEKRMGVFDVWIMNRLNSVIKEVKAAYDSFDLYTAMSKLVNFYWHEFCDYYIEDVKYRVYDKTGKMKQSAAAAAFTLRYVLEHTAIMFAPVIPFISEEVQHMFYQESIFSRSMPQYKEKAGKADYVINGVIFTNNLVDIDYEDAGAFLNVVISDVRKAKSGMKLSLNKEISAININVPEAYYSVVAASEAELKGICNAKSVNLNASKDYSTTIEA</sequence>
<keyword evidence="7" id="KW-0648">Protein biosynthesis</keyword>
<dbReference type="InterPro" id="IPR009080">
    <property type="entry name" value="tRNAsynth_Ia_anticodon-bd"/>
</dbReference>
<evidence type="ECO:0000256" key="6">
    <source>
        <dbReference type="ARBA" id="ARBA00022840"/>
    </source>
</evidence>
<reference evidence="13" key="1">
    <citation type="submission" date="2013-08" db="EMBL/GenBank/DDBJ databases">
        <authorList>
            <person name="Mendez C."/>
            <person name="Richter M."/>
            <person name="Ferrer M."/>
            <person name="Sanchez J."/>
        </authorList>
    </citation>
    <scope>NUCLEOTIDE SEQUENCE</scope>
</reference>
<keyword evidence="6" id="KW-0067">ATP-binding</keyword>
<dbReference type="InterPro" id="IPR002300">
    <property type="entry name" value="aa-tRNA-synth_Ia"/>
</dbReference>
<evidence type="ECO:0000256" key="2">
    <source>
        <dbReference type="ARBA" id="ARBA00013169"/>
    </source>
</evidence>
<feature type="domain" description="Aminoacyl-tRNA synthetase class Ia" evidence="11">
    <location>
        <begin position="10"/>
        <end position="540"/>
    </location>
</feature>
<dbReference type="FunFam" id="3.40.50.620:FF:000192">
    <property type="entry name" value="Valine--tRNA ligase"/>
    <property type="match status" value="1"/>
</dbReference>
<dbReference type="CDD" id="cd07962">
    <property type="entry name" value="Anticodon_Ia_Val"/>
    <property type="match status" value="1"/>
</dbReference>
<dbReference type="Pfam" id="PF08264">
    <property type="entry name" value="Anticodon_1"/>
    <property type="match status" value="1"/>
</dbReference>
<dbReference type="PRINTS" id="PR00986">
    <property type="entry name" value="TRNASYNTHVAL"/>
</dbReference>
<dbReference type="Pfam" id="PF00133">
    <property type="entry name" value="tRNA-synt_1"/>
    <property type="match status" value="1"/>
</dbReference>
<dbReference type="PANTHER" id="PTHR11946">
    <property type="entry name" value="VALYL-TRNA SYNTHETASES"/>
    <property type="match status" value="1"/>
</dbReference>
<name>T0ZRR9_9ZZZZ</name>
<evidence type="ECO:0000256" key="10">
    <source>
        <dbReference type="ARBA" id="ARBA00047552"/>
    </source>
</evidence>
<accession>T0ZRR9</accession>
<evidence type="ECO:0000259" key="11">
    <source>
        <dbReference type="Pfam" id="PF00133"/>
    </source>
</evidence>
<reference evidence="13" key="2">
    <citation type="journal article" date="2014" name="ISME J.">
        <title>Microbial stratification in low pH oxic and suboxic macroscopic growths along an acid mine drainage.</title>
        <authorList>
            <person name="Mendez-Garcia C."/>
            <person name="Mesa V."/>
            <person name="Sprenger R.R."/>
            <person name="Richter M."/>
            <person name="Diez M.S."/>
            <person name="Solano J."/>
            <person name="Bargiela R."/>
            <person name="Golyshina O.V."/>
            <person name="Manteca A."/>
            <person name="Ramos J.L."/>
            <person name="Gallego J.R."/>
            <person name="Llorente I."/>
            <person name="Martins Dos Santos V.A."/>
            <person name="Jensen O.N."/>
            <person name="Pelaez A.I."/>
            <person name="Sanchez J."/>
            <person name="Ferrer M."/>
        </authorList>
    </citation>
    <scope>NUCLEOTIDE SEQUENCE</scope>
</reference>
<proteinExistence type="predicted"/>
<feature type="domain" description="Methionyl/Valyl/Leucyl/Isoleucyl-tRNA synthetase anticodon-binding" evidence="12">
    <location>
        <begin position="589"/>
        <end position="752"/>
    </location>
</feature>
<keyword evidence="3" id="KW-0963">Cytoplasm</keyword>
<dbReference type="InterPro" id="IPR009008">
    <property type="entry name" value="Val/Leu/Ile-tRNA-synth_edit"/>
</dbReference>
<dbReference type="GO" id="GO:0006438">
    <property type="term" value="P:valyl-tRNA aminoacylation"/>
    <property type="evidence" value="ECO:0007669"/>
    <property type="project" value="InterPro"/>
</dbReference>
<evidence type="ECO:0000259" key="12">
    <source>
        <dbReference type="Pfam" id="PF08264"/>
    </source>
</evidence>
<dbReference type="GO" id="GO:0005524">
    <property type="term" value="F:ATP binding"/>
    <property type="evidence" value="ECO:0007669"/>
    <property type="project" value="UniProtKB-KW"/>
</dbReference>
<dbReference type="Gene3D" id="1.10.730.10">
    <property type="entry name" value="Isoleucyl-tRNA Synthetase, Domain 1"/>
    <property type="match status" value="1"/>
</dbReference>
<keyword evidence="5" id="KW-0547">Nucleotide-binding</keyword>
<dbReference type="SUPFAM" id="SSF47323">
    <property type="entry name" value="Anticodon-binding domain of a subclass of class I aminoacyl-tRNA synthetases"/>
    <property type="match status" value="1"/>
</dbReference>
<organism evidence="13">
    <name type="scientific">mine drainage metagenome</name>
    <dbReference type="NCBI Taxonomy" id="410659"/>
    <lineage>
        <taxon>unclassified sequences</taxon>
        <taxon>metagenomes</taxon>
        <taxon>ecological metagenomes</taxon>
    </lineage>
</organism>
<evidence type="ECO:0000313" key="13">
    <source>
        <dbReference type="EMBL" id="EQD32525.1"/>
    </source>
</evidence>
<dbReference type="InterPro" id="IPR014729">
    <property type="entry name" value="Rossmann-like_a/b/a_fold"/>
</dbReference>
<evidence type="ECO:0000256" key="1">
    <source>
        <dbReference type="ARBA" id="ARBA00004496"/>
    </source>
</evidence>
<dbReference type="GO" id="GO:0004832">
    <property type="term" value="F:valine-tRNA ligase activity"/>
    <property type="evidence" value="ECO:0007669"/>
    <property type="project" value="UniProtKB-EC"/>
</dbReference>
<dbReference type="AlphaFoldDB" id="T0ZRR9"/>
<evidence type="ECO:0000256" key="4">
    <source>
        <dbReference type="ARBA" id="ARBA00022598"/>
    </source>
</evidence>
<dbReference type="GO" id="GO:0005829">
    <property type="term" value="C:cytosol"/>
    <property type="evidence" value="ECO:0007669"/>
    <property type="project" value="TreeGrafter"/>
</dbReference>
<evidence type="ECO:0000256" key="8">
    <source>
        <dbReference type="ARBA" id="ARBA00023146"/>
    </source>
</evidence>
<evidence type="ECO:0000256" key="5">
    <source>
        <dbReference type="ARBA" id="ARBA00022741"/>
    </source>
</evidence>
<dbReference type="GO" id="GO:0002161">
    <property type="term" value="F:aminoacyl-tRNA deacylase activity"/>
    <property type="evidence" value="ECO:0007669"/>
    <property type="project" value="InterPro"/>
</dbReference>
<evidence type="ECO:0000256" key="9">
    <source>
        <dbReference type="ARBA" id="ARBA00029936"/>
    </source>
</evidence>
<dbReference type="NCBIfam" id="NF009687">
    <property type="entry name" value="PRK13208.1"/>
    <property type="match status" value="1"/>
</dbReference>
<dbReference type="PANTHER" id="PTHR11946:SF93">
    <property type="entry name" value="VALINE--TRNA LIGASE, CHLOROPLASTIC_MITOCHONDRIAL 2"/>
    <property type="match status" value="1"/>
</dbReference>
<comment type="catalytic activity">
    <reaction evidence="10">
        <text>tRNA(Val) + L-valine + ATP = L-valyl-tRNA(Val) + AMP + diphosphate</text>
        <dbReference type="Rhea" id="RHEA:10704"/>
        <dbReference type="Rhea" id="RHEA-COMP:9672"/>
        <dbReference type="Rhea" id="RHEA-COMP:9708"/>
        <dbReference type="ChEBI" id="CHEBI:30616"/>
        <dbReference type="ChEBI" id="CHEBI:33019"/>
        <dbReference type="ChEBI" id="CHEBI:57762"/>
        <dbReference type="ChEBI" id="CHEBI:78442"/>
        <dbReference type="ChEBI" id="CHEBI:78537"/>
        <dbReference type="ChEBI" id="CHEBI:456215"/>
        <dbReference type="EC" id="6.1.1.9"/>
    </reaction>
</comment>
<dbReference type="EC" id="6.1.1.9" evidence="2"/>
<dbReference type="Gene3D" id="3.40.50.620">
    <property type="entry name" value="HUPs"/>
    <property type="match status" value="2"/>
</dbReference>
<dbReference type="EMBL" id="AUZZ01009795">
    <property type="protein sequence ID" value="EQD32525.1"/>
    <property type="molecule type" value="Genomic_DNA"/>
</dbReference>